<keyword evidence="3" id="KW-0804">Transcription</keyword>
<evidence type="ECO:0000259" key="5">
    <source>
        <dbReference type="PROSITE" id="PS50987"/>
    </source>
</evidence>
<protein>
    <submittedName>
        <fullName evidence="6">MarR family transcriptional regulator</fullName>
    </submittedName>
</protein>
<feature type="domain" description="HTH arsR-type" evidence="5">
    <location>
        <begin position="43"/>
        <end position="138"/>
    </location>
</feature>
<dbReference type="PROSITE" id="PS50987">
    <property type="entry name" value="HTH_ARSR_2"/>
    <property type="match status" value="1"/>
</dbReference>
<reference evidence="6 7" key="1">
    <citation type="journal article" date="2014" name="PLoS Genet.">
        <title>Phylogenetically driven sequencing of extremely halophilic archaea reveals strategies for static and dynamic osmo-response.</title>
        <authorList>
            <person name="Becker E.A."/>
            <person name="Seitzer P.M."/>
            <person name="Tritt A."/>
            <person name="Larsen D."/>
            <person name="Krusor M."/>
            <person name="Yao A.I."/>
            <person name="Wu D."/>
            <person name="Madern D."/>
            <person name="Eisen J.A."/>
            <person name="Darling A.E."/>
            <person name="Facciotti M.T."/>
        </authorList>
    </citation>
    <scope>NUCLEOTIDE SEQUENCE [LARGE SCALE GENOMIC DNA]</scope>
    <source>
        <strain evidence="6 7">DSM 8989</strain>
    </source>
</reference>
<accession>M0NC24</accession>
<dbReference type="InterPro" id="IPR011991">
    <property type="entry name" value="ArsR-like_HTH"/>
</dbReference>
<dbReference type="PANTHER" id="PTHR43132:SF2">
    <property type="entry name" value="ARSENICAL RESISTANCE OPERON REPRESSOR ARSR-RELATED"/>
    <property type="match status" value="1"/>
</dbReference>
<evidence type="ECO:0000256" key="4">
    <source>
        <dbReference type="SAM" id="MobiDB-lite"/>
    </source>
</evidence>
<feature type="compositionally biased region" description="Acidic residues" evidence="4">
    <location>
        <begin position="28"/>
        <end position="37"/>
    </location>
</feature>
<dbReference type="PANTHER" id="PTHR43132">
    <property type="entry name" value="ARSENICAL RESISTANCE OPERON REPRESSOR ARSR-RELATED"/>
    <property type="match status" value="1"/>
</dbReference>
<evidence type="ECO:0000313" key="6">
    <source>
        <dbReference type="EMBL" id="EMA54649.1"/>
    </source>
</evidence>
<comment type="caution">
    <text evidence="6">The sequence shown here is derived from an EMBL/GenBank/DDBJ whole genome shotgun (WGS) entry which is preliminary data.</text>
</comment>
<dbReference type="Proteomes" id="UP000011625">
    <property type="component" value="Unassembled WGS sequence"/>
</dbReference>
<dbReference type="Gene3D" id="1.10.10.10">
    <property type="entry name" value="Winged helix-like DNA-binding domain superfamily/Winged helix DNA-binding domain"/>
    <property type="match status" value="1"/>
</dbReference>
<dbReference type="InterPro" id="IPR036390">
    <property type="entry name" value="WH_DNA-bd_sf"/>
</dbReference>
<dbReference type="InterPro" id="IPR001845">
    <property type="entry name" value="HTH_ArsR_DNA-bd_dom"/>
</dbReference>
<dbReference type="EMBL" id="AOME01000026">
    <property type="protein sequence ID" value="EMA54649.1"/>
    <property type="molecule type" value="Genomic_DNA"/>
</dbReference>
<dbReference type="STRING" id="1227456.C450_05125"/>
<gene>
    <name evidence="6" type="ORF">C450_05125</name>
</gene>
<dbReference type="PATRIC" id="fig|1227456.3.peg.1043"/>
<dbReference type="GO" id="GO:0003677">
    <property type="term" value="F:DNA binding"/>
    <property type="evidence" value="ECO:0007669"/>
    <property type="project" value="UniProtKB-KW"/>
</dbReference>
<organism evidence="6 7">
    <name type="scientific">Halococcus salifodinae DSM 8989</name>
    <dbReference type="NCBI Taxonomy" id="1227456"/>
    <lineage>
        <taxon>Archaea</taxon>
        <taxon>Methanobacteriati</taxon>
        <taxon>Methanobacteriota</taxon>
        <taxon>Stenosarchaea group</taxon>
        <taxon>Halobacteria</taxon>
        <taxon>Halobacteriales</taxon>
        <taxon>Halococcaceae</taxon>
        <taxon>Halococcus</taxon>
    </lineage>
</organism>
<dbReference type="InterPro" id="IPR036388">
    <property type="entry name" value="WH-like_DNA-bd_sf"/>
</dbReference>
<dbReference type="InterPro" id="IPR051011">
    <property type="entry name" value="Metal_resp_trans_reg"/>
</dbReference>
<evidence type="ECO:0000256" key="1">
    <source>
        <dbReference type="ARBA" id="ARBA00023015"/>
    </source>
</evidence>
<keyword evidence="2" id="KW-0238">DNA-binding</keyword>
<keyword evidence="1" id="KW-0805">Transcription regulation</keyword>
<feature type="region of interest" description="Disordered" evidence="4">
    <location>
        <begin position="1"/>
        <end position="37"/>
    </location>
</feature>
<sequence length="152" mass="17638">MRRQRPEESGEQQDEANQTRMPTREQQSIDDESVDPEDLLPEHSVLKLEEYLAMQNAIGNETRFRILYALKQQSEMSANHLKEALEMRPNNLHYHLDQLCDVGLVQNRKRKTPDSDGLCSYYVASGMGKAILEHGGKELMRREHDFKDTYSS</sequence>
<proteinExistence type="predicted"/>
<keyword evidence="7" id="KW-1185">Reference proteome</keyword>
<evidence type="ECO:0000256" key="2">
    <source>
        <dbReference type="ARBA" id="ARBA00023125"/>
    </source>
</evidence>
<feature type="compositionally biased region" description="Polar residues" evidence="4">
    <location>
        <begin position="15"/>
        <end position="26"/>
    </location>
</feature>
<dbReference type="AlphaFoldDB" id="M0NC24"/>
<dbReference type="Pfam" id="PF12840">
    <property type="entry name" value="HTH_20"/>
    <property type="match status" value="1"/>
</dbReference>
<name>M0NC24_9EURY</name>
<dbReference type="SUPFAM" id="SSF46785">
    <property type="entry name" value="Winged helix' DNA-binding domain"/>
    <property type="match status" value="1"/>
</dbReference>
<dbReference type="SMART" id="SM00418">
    <property type="entry name" value="HTH_ARSR"/>
    <property type="match status" value="1"/>
</dbReference>
<evidence type="ECO:0000313" key="7">
    <source>
        <dbReference type="Proteomes" id="UP000011625"/>
    </source>
</evidence>
<dbReference type="CDD" id="cd00090">
    <property type="entry name" value="HTH_ARSR"/>
    <property type="match status" value="1"/>
</dbReference>
<dbReference type="GO" id="GO:0003700">
    <property type="term" value="F:DNA-binding transcription factor activity"/>
    <property type="evidence" value="ECO:0007669"/>
    <property type="project" value="InterPro"/>
</dbReference>
<evidence type="ECO:0000256" key="3">
    <source>
        <dbReference type="ARBA" id="ARBA00023163"/>
    </source>
</evidence>